<reference evidence="2 3" key="1">
    <citation type="submission" date="2017-06" db="EMBL/GenBank/DDBJ databases">
        <title>Novel microbial phyla capable of carbon fixation and sulfur reduction in deep-sea sediments.</title>
        <authorList>
            <person name="Huang J."/>
            <person name="Baker B."/>
            <person name="Wang Y."/>
        </authorList>
    </citation>
    <scope>NUCLEOTIDE SEQUENCE [LARGE SCALE GENOMIC DNA]</scope>
    <source>
        <strain evidence="2">B3_TA06</strain>
    </source>
</reference>
<feature type="transmembrane region" description="Helical" evidence="1">
    <location>
        <begin position="236"/>
        <end position="257"/>
    </location>
</feature>
<dbReference type="EMBL" id="NJBO01000019">
    <property type="protein sequence ID" value="TKJ40189.1"/>
    <property type="molecule type" value="Genomic_DNA"/>
</dbReference>
<evidence type="ECO:0000256" key="1">
    <source>
        <dbReference type="SAM" id="Phobius"/>
    </source>
</evidence>
<keyword evidence="1" id="KW-0472">Membrane</keyword>
<dbReference type="AlphaFoldDB" id="A0A532UZ84"/>
<sequence length="388" mass="42335">MFDGNAPFSVHDWEPSWQFCEWKSYEFSGGAEIGKLLRFRTGKGDIFLGAEGVWGRYDLEGIFLNYSATNAEDYFNTALASANGIGWQGHAGISYPIMNLNNRLTLNFIGLLKTGRIFLTPTELPEGGFWGSWSYPEGEVALPRWGVSAGLTLAFDSRVQKDTAVLIDATIKPVPIRGGCLWGVIDTTRFCLGGCCVTGGSLRTAQATTAFLLGPGIGIPFGLFGAMMMYDNPASWEIIPLAIGCYIWSPVGSYIGTMAGGRMFNPGGSWNYTLIGTFLGQVANLFLVEGYRIAVGANPWRGDADLSSMIRGPKKGTYAVISIASVLPTLGALIGYDISIKHADLMEVESEDMGYHRTWDEICKESIACEWNSRTDPQVKLPIIKRSF</sequence>
<evidence type="ECO:0000313" key="3">
    <source>
        <dbReference type="Proteomes" id="UP000317778"/>
    </source>
</evidence>
<comment type="caution">
    <text evidence="2">The sequence shown here is derived from an EMBL/GenBank/DDBJ whole genome shotgun (WGS) entry which is preliminary data.</text>
</comment>
<feature type="transmembrane region" description="Helical" evidence="1">
    <location>
        <begin position="269"/>
        <end position="288"/>
    </location>
</feature>
<feature type="transmembrane region" description="Helical" evidence="1">
    <location>
        <begin position="316"/>
        <end position="336"/>
    </location>
</feature>
<organism evidence="2 3">
    <name type="scientific">candidate division TA06 bacterium B3_TA06</name>
    <dbReference type="NCBI Taxonomy" id="2012487"/>
    <lineage>
        <taxon>Bacteria</taxon>
        <taxon>Bacteria division TA06</taxon>
    </lineage>
</organism>
<evidence type="ECO:0000313" key="2">
    <source>
        <dbReference type="EMBL" id="TKJ40189.1"/>
    </source>
</evidence>
<keyword evidence="1" id="KW-0812">Transmembrane</keyword>
<proteinExistence type="predicted"/>
<gene>
    <name evidence="2" type="ORF">CEE36_09650</name>
</gene>
<name>A0A532UZ84_UNCT6</name>
<protein>
    <submittedName>
        <fullName evidence="2">Uncharacterized protein</fullName>
    </submittedName>
</protein>
<feature type="transmembrane region" description="Helical" evidence="1">
    <location>
        <begin position="210"/>
        <end position="230"/>
    </location>
</feature>
<keyword evidence="1" id="KW-1133">Transmembrane helix</keyword>
<accession>A0A532UZ84</accession>
<dbReference type="Proteomes" id="UP000317778">
    <property type="component" value="Unassembled WGS sequence"/>
</dbReference>